<evidence type="ECO:0000313" key="4">
    <source>
        <dbReference type="Proteomes" id="UP000837857"/>
    </source>
</evidence>
<feature type="chain" id="PRO_5047083339" evidence="2">
    <location>
        <begin position="28"/>
        <end position="98"/>
    </location>
</feature>
<organism evidence="3 4">
    <name type="scientific">Iphiclides podalirius</name>
    <name type="common">scarce swallowtail</name>
    <dbReference type="NCBI Taxonomy" id="110791"/>
    <lineage>
        <taxon>Eukaryota</taxon>
        <taxon>Metazoa</taxon>
        <taxon>Ecdysozoa</taxon>
        <taxon>Arthropoda</taxon>
        <taxon>Hexapoda</taxon>
        <taxon>Insecta</taxon>
        <taxon>Pterygota</taxon>
        <taxon>Neoptera</taxon>
        <taxon>Endopterygota</taxon>
        <taxon>Lepidoptera</taxon>
        <taxon>Glossata</taxon>
        <taxon>Ditrysia</taxon>
        <taxon>Papilionoidea</taxon>
        <taxon>Papilionidae</taxon>
        <taxon>Papilioninae</taxon>
        <taxon>Iphiclides</taxon>
    </lineage>
</organism>
<reference evidence="3" key="1">
    <citation type="submission" date="2022-03" db="EMBL/GenBank/DDBJ databases">
        <authorList>
            <person name="Martin H S."/>
        </authorList>
    </citation>
    <scope>NUCLEOTIDE SEQUENCE</scope>
</reference>
<evidence type="ECO:0000256" key="1">
    <source>
        <dbReference type="SAM" id="MobiDB-lite"/>
    </source>
</evidence>
<feature type="compositionally biased region" description="Polar residues" evidence="1">
    <location>
        <begin position="80"/>
        <end position="90"/>
    </location>
</feature>
<sequence>MMMSPTLGLLLILFISGLLRESQYAKALKLKLHGYNRSIIHNPESKFVRPSINILIELGEKRKVRGSIKPNNRPRKVVQGPNSRSISHGSPSIVVTIG</sequence>
<accession>A0ABN8IMH6</accession>
<gene>
    <name evidence="3" type="ORF">IPOD504_LOCUS11603</name>
</gene>
<keyword evidence="4" id="KW-1185">Reference proteome</keyword>
<feature type="region of interest" description="Disordered" evidence="1">
    <location>
        <begin position="66"/>
        <end position="98"/>
    </location>
</feature>
<name>A0ABN8IMH6_9NEOP</name>
<feature type="non-terminal residue" evidence="3">
    <location>
        <position position="1"/>
    </location>
</feature>
<protein>
    <submittedName>
        <fullName evidence="3">Uncharacterized protein</fullName>
    </submittedName>
</protein>
<evidence type="ECO:0000313" key="3">
    <source>
        <dbReference type="EMBL" id="CAH2061970.1"/>
    </source>
</evidence>
<evidence type="ECO:0000256" key="2">
    <source>
        <dbReference type="SAM" id="SignalP"/>
    </source>
</evidence>
<proteinExistence type="predicted"/>
<dbReference type="EMBL" id="OW152840">
    <property type="protein sequence ID" value="CAH2061970.1"/>
    <property type="molecule type" value="Genomic_DNA"/>
</dbReference>
<feature type="signal peptide" evidence="2">
    <location>
        <begin position="1"/>
        <end position="27"/>
    </location>
</feature>
<dbReference type="Proteomes" id="UP000837857">
    <property type="component" value="Chromosome 28"/>
</dbReference>
<feature type="compositionally biased region" description="Basic residues" evidence="1">
    <location>
        <begin position="66"/>
        <end position="76"/>
    </location>
</feature>
<keyword evidence="2" id="KW-0732">Signal</keyword>